<protein>
    <submittedName>
        <fullName evidence="6">LysR family transcriptional regulator</fullName>
    </submittedName>
</protein>
<organism evidence="6 7">
    <name type="scientific">Steroidobacter flavus</name>
    <dbReference type="NCBI Taxonomy" id="1842136"/>
    <lineage>
        <taxon>Bacteria</taxon>
        <taxon>Pseudomonadati</taxon>
        <taxon>Pseudomonadota</taxon>
        <taxon>Gammaproteobacteria</taxon>
        <taxon>Steroidobacterales</taxon>
        <taxon>Steroidobacteraceae</taxon>
        <taxon>Steroidobacter</taxon>
    </lineage>
</organism>
<dbReference type="PANTHER" id="PTHR30126">
    <property type="entry name" value="HTH-TYPE TRANSCRIPTIONAL REGULATOR"/>
    <property type="match status" value="1"/>
</dbReference>
<dbReference type="PROSITE" id="PS50931">
    <property type="entry name" value="HTH_LYSR"/>
    <property type="match status" value="1"/>
</dbReference>
<sequence length="318" mass="35623">MAENTSPIMRLPHISMEQWRCLIAVVEAGGYARAAEVLHKSQSSVTYAVQKLESTLQVKAFEIQGRKAKLTPTGEMLYRRARLLLEEADAIERAASRVSAGWEAEISIAVEILFPTWLMFQCLERFGKESPQTRIEWYETVLDGTPEALRTGKADLAITGVVPPGLPAEHLMTARVTAVANPNHELHKLGRPVEFRDLRKHRHIIVRDTSAKRDKKALTLDVARRWTVSNMATSIGAVSRGYGFSWLAEDKIRTELQNGELKALPMRDMNQRTQPLYLAFADRAGAGPGALRLAEIIKEEVKNACLSVGREEREARSR</sequence>
<evidence type="ECO:0000256" key="1">
    <source>
        <dbReference type="ARBA" id="ARBA00009437"/>
    </source>
</evidence>
<dbReference type="SUPFAM" id="SSF46785">
    <property type="entry name" value="Winged helix' DNA-binding domain"/>
    <property type="match status" value="1"/>
</dbReference>
<dbReference type="InterPro" id="IPR000847">
    <property type="entry name" value="LysR_HTH_N"/>
</dbReference>
<evidence type="ECO:0000256" key="4">
    <source>
        <dbReference type="ARBA" id="ARBA00023163"/>
    </source>
</evidence>
<keyword evidence="7" id="KW-1185">Reference proteome</keyword>
<keyword evidence="2" id="KW-0805">Transcription regulation</keyword>
<feature type="domain" description="HTH lysR-type" evidence="5">
    <location>
        <begin position="14"/>
        <end position="71"/>
    </location>
</feature>
<dbReference type="EMBL" id="JBHSDU010000003">
    <property type="protein sequence ID" value="MFC4310813.1"/>
    <property type="molecule type" value="Genomic_DNA"/>
</dbReference>
<dbReference type="SUPFAM" id="SSF53850">
    <property type="entry name" value="Periplasmic binding protein-like II"/>
    <property type="match status" value="1"/>
</dbReference>
<proteinExistence type="inferred from homology"/>
<dbReference type="Proteomes" id="UP001595904">
    <property type="component" value="Unassembled WGS sequence"/>
</dbReference>
<dbReference type="Gene3D" id="3.40.190.290">
    <property type="match status" value="1"/>
</dbReference>
<reference evidence="7" key="1">
    <citation type="journal article" date="2019" name="Int. J. Syst. Evol. Microbiol.">
        <title>The Global Catalogue of Microorganisms (GCM) 10K type strain sequencing project: providing services to taxonomists for standard genome sequencing and annotation.</title>
        <authorList>
            <consortium name="The Broad Institute Genomics Platform"/>
            <consortium name="The Broad Institute Genome Sequencing Center for Infectious Disease"/>
            <person name="Wu L."/>
            <person name="Ma J."/>
        </authorList>
    </citation>
    <scope>NUCLEOTIDE SEQUENCE [LARGE SCALE GENOMIC DNA]</scope>
    <source>
        <strain evidence="7">CGMCC 1.10759</strain>
    </source>
</reference>
<gene>
    <name evidence="6" type="ORF">ACFPN2_17090</name>
</gene>
<dbReference type="InterPro" id="IPR036390">
    <property type="entry name" value="WH_DNA-bd_sf"/>
</dbReference>
<keyword evidence="3" id="KW-0238">DNA-binding</keyword>
<name>A0ABV8ST63_9GAMM</name>
<evidence type="ECO:0000259" key="5">
    <source>
        <dbReference type="PROSITE" id="PS50931"/>
    </source>
</evidence>
<dbReference type="Pfam" id="PF03466">
    <property type="entry name" value="LysR_substrate"/>
    <property type="match status" value="1"/>
</dbReference>
<comment type="caution">
    <text evidence="6">The sequence shown here is derived from an EMBL/GenBank/DDBJ whole genome shotgun (WGS) entry which is preliminary data.</text>
</comment>
<evidence type="ECO:0000313" key="7">
    <source>
        <dbReference type="Proteomes" id="UP001595904"/>
    </source>
</evidence>
<keyword evidence="4" id="KW-0804">Transcription</keyword>
<dbReference type="InterPro" id="IPR005119">
    <property type="entry name" value="LysR_subst-bd"/>
</dbReference>
<dbReference type="RefSeq" id="WP_380598624.1">
    <property type="nucleotide sequence ID" value="NZ_JBHSDU010000003.1"/>
</dbReference>
<evidence type="ECO:0000313" key="6">
    <source>
        <dbReference type="EMBL" id="MFC4310813.1"/>
    </source>
</evidence>
<dbReference type="Pfam" id="PF00126">
    <property type="entry name" value="HTH_1"/>
    <property type="match status" value="1"/>
</dbReference>
<dbReference type="PANTHER" id="PTHR30126:SF88">
    <property type="entry name" value="TRANSCRIPTIONAL REGULATOR-RELATED"/>
    <property type="match status" value="1"/>
</dbReference>
<dbReference type="InterPro" id="IPR036388">
    <property type="entry name" value="WH-like_DNA-bd_sf"/>
</dbReference>
<evidence type="ECO:0000256" key="3">
    <source>
        <dbReference type="ARBA" id="ARBA00023125"/>
    </source>
</evidence>
<dbReference type="Gene3D" id="1.10.10.10">
    <property type="entry name" value="Winged helix-like DNA-binding domain superfamily/Winged helix DNA-binding domain"/>
    <property type="match status" value="1"/>
</dbReference>
<accession>A0ABV8ST63</accession>
<evidence type="ECO:0000256" key="2">
    <source>
        <dbReference type="ARBA" id="ARBA00023015"/>
    </source>
</evidence>
<comment type="similarity">
    <text evidence="1">Belongs to the LysR transcriptional regulatory family.</text>
</comment>